<dbReference type="AlphaFoldDB" id="A0A494XPA7"/>
<dbReference type="OrthoDB" id="8858713at2"/>
<evidence type="ECO:0000313" key="2">
    <source>
        <dbReference type="EMBL" id="RKP49363.1"/>
    </source>
</evidence>
<organism evidence="2 3">
    <name type="scientific">Trinickia fusca</name>
    <dbReference type="NCBI Taxonomy" id="2419777"/>
    <lineage>
        <taxon>Bacteria</taxon>
        <taxon>Pseudomonadati</taxon>
        <taxon>Pseudomonadota</taxon>
        <taxon>Betaproteobacteria</taxon>
        <taxon>Burkholderiales</taxon>
        <taxon>Burkholderiaceae</taxon>
        <taxon>Trinickia</taxon>
    </lineage>
</organism>
<evidence type="ECO:0000256" key="1">
    <source>
        <dbReference type="SAM" id="SignalP"/>
    </source>
</evidence>
<dbReference type="Proteomes" id="UP000280434">
    <property type="component" value="Unassembled WGS sequence"/>
</dbReference>
<dbReference type="RefSeq" id="WP_121277751.1">
    <property type="nucleotide sequence ID" value="NZ_RBZV01000003.1"/>
</dbReference>
<evidence type="ECO:0008006" key="4">
    <source>
        <dbReference type="Google" id="ProtNLM"/>
    </source>
</evidence>
<feature type="chain" id="PRO_5019839299" description="DUF4034 domain-containing protein" evidence="1">
    <location>
        <begin position="24"/>
        <end position="716"/>
    </location>
</feature>
<sequence length="716" mass="78526">MPPRNLIAAACLAACVAAAPARAQLVHTAYPDEAPTNTYRSYAHGNLGVLSEHYGRLTLITAYRVLTGKPLTDRDLGYLVAAPDTWEYDNDDRDHWEKARDAVLGEQKPWDVDDYNNPANPCHGDAFRTATSQLESLKKQYGVTDDVRDWAHAQTVVFANCTKAGKGSMPVALSSEAPQWLKDARTYQLAAATYYAGKREDASAMFAAIAAQPESPWHAMAAYTVDRIAFDEALAKTSAERVDALTQLAQTVSAQEAAASGVDKARLHSLARHIAFEQEPEDELRRIENAIATEAWTPDTVQDLKDYLFAANHEDEGSVDWRRHLVQIAGKSSMTAWITAVQSAWDSKTASAAFADSLYQWHVTQSNVWLVPTLMNASSPLELPADVATAAAAVPDNDPAFATLQYQLLRLRDVGIRAARAAGKDTRPLELAIAADAQKLLDKEARHFPERSLNLIHRIRATYARDPKTYVANAWMEAAEESPLKPGSDKQARTAGFADEFAKQMNLRMPVDKLVALWRVGAGGSDPSHLALTNMLWMRAALLHRNDVTLLLADDFKRFNPAIADDVDAYVKASGPDDQLFRLTAIALEQPSLSALLADSGWVSSELAPSTGDTKLGSSNHEQPAPVLFQSKADEQQAARELAELSGMSGGVAYFGNALVAHVKHHPFSLRNAHLLASLVEDSRGADETKISRAAFRLLHHWYFFTPAAHATKYYY</sequence>
<dbReference type="EMBL" id="RBZV01000003">
    <property type="protein sequence ID" value="RKP49363.1"/>
    <property type="molecule type" value="Genomic_DNA"/>
</dbReference>
<feature type="signal peptide" evidence="1">
    <location>
        <begin position="1"/>
        <end position="23"/>
    </location>
</feature>
<keyword evidence="1" id="KW-0732">Signal</keyword>
<evidence type="ECO:0000313" key="3">
    <source>
        <dbReference type="Proteomes" id="UP000280434"/>
    </source>
</evidence>
<protein>
    <recommendedName>
        <fullName evidence="4">DUF4034 domain-containing protein</fullName>
    </recommendedName>
</protein>
<keyword evidence="3" id="KW-1185">Reference proteome</keyword>
<proteinExistence type="predicted"/>
<name>A0A494XPA7_9BURK</name>
<gene>
    <name evidence="2" type="ORF">D7S89_11405</name>
</gene>
<reference evidence="2 3" key="1">
    <citation type="submission" date="2018-10" db="EMBL/GenBank/DDBJ databases">
        <title>Paraburkholderia sp. 7MK8-2, isolated from soil.</title>
        <authorList>
            <person name="Gao Z.-H."/>
            <person name="Qiu L.-H."/>
        </authorList>
    </citation>
    <scope>NUCLEOTIDE SEQUENCE [LARGE SCALE GENOMIC DNA]</scope>
    <source>
        <strain evidence="2 3">7MK8-2</strain>
    </source>
</reference>
<comment type="caution">
    <text evidence="2">The sequence shown here is derived from an EMBL/GenBank/DDBJ whole genome shotgun (WGS) entry which is preliminary data.</text>
</comment>
<accession>A0A494XPA7</accession>